<feature type="region of interest" description="Disordered" evidence="9">
    <location>
        <begin position="422"/>
        <end position="446"/>
    </location>
</feature>
<feature type="compositionally biased region" description="Polar residues" evidence="9">
    <location>
        <begin position="422"/>
        <end position="435"/>
    </location>
</feature>
<comment type="subunit">
    <text evidence="8">Homodimer. Forms long polymer filaments with other SOKs proteins polymers (e.g. SOK1, SOK2, SOK3 and SOK4) crucial for polar localization and biological activity. Binds to ANGUSTIFOLIA (AN).</text>
</comment>
<sequence>MEGRMKKYRQVSPERAKVWTEKSPKYHYNYNYNQQQQHNSKVPVVYYLCRNQQLEHPHFIEVPLSSSDGLYLRDVIERLNVLRGRGMASMYSWSCKRSYKNGYVWHDLSDDDLIHPAHGNEYILKGSELFEGSNSGRFSPAATYILQSQKALPEPPSARSQEESSSSSSLNGRTPKSSHDDEISPPVQRPCSSAVSPESSIGKNSSWNGSLSLTEYKVYKSNGLANASTQTEEKGSRGVESRDTCTWGVATDDGLIEPGSNDTHQNQVSQVKKTNENCRGLVSPPPSTPSASSSSGRTDTLESLIRADVKKLNSFSILEEEGVRMPSDTKLKASNMIMQLISCGSISVKDHSFGLIPTYKPRFSHSKFPYPLFSTSLMLGELDCVRDNPHLMGVRLEDKEYFSGSLAETSMLKENAPALKRSSSFNADRSTQQLDSIEDNEEGNSTSLKCIPRSIKASLSKQPKCESMRSPISEGPRISSERADSSRTIKAGTSNGGSKRMTEPLSGSSRNDEENVIKIEESLLQELGL</sequence>
<dbReference type="Proteomes" id="UP000231279">
    <property type="component" value="Unassembled WGS sequence"/>
</dbReference>
<keyword evidence="4" id="KW-0132">Cell division</keyword>
<evidence type="ECO:0000256" key="6">
    <source>
        <dbReference type="ARBA" id="ARBA00023306"/>
    </source>
</evidence>
<dbReference type="InterPro" id="IPR048351">
    <property type="entry name" value="SOK_DIX"/>
</dbReference>
<dbReference type="GO" id="GO:0051302">
    <property type="term" value="P:regulation of cell division"/>
    <property type="evidence" value="ECO:0007669"/>
    <property type="project" value="UniProtKB-ARBA"/>
</dbReference>
<feature type="domain" description="SOSEKI DIX-like" evidence="10">
    <location>
        <begin position="42"/>
        <end position="130"/>
    </location>
</feature>
<evidence type="ECO:0000256" key="8">
    <source>
        <dbReference type="ARBA" id="ARBA00046534"/>
    </source>
</evidence>
<evidence type="ECO:0000256" key="5">
    <source>
        <dbReference type="ARBA" id="ARBA00023136"/>
    </source>
</evidence>
<gene>
    <name evidence="11" type="ORF">CDL12_17819</name>
</gene>
<dbReference type="Pfam" id="PF06136">
    <property type="entry name" value="SOK"/>
    <property type="match status" value="1"/>
</dbReference>
<dbReference type="GO" id="GO:0051301">
    <property type="term" value="P:cell division"/>
    <property type="evidence" value="ECO:0007669"/>
    <property type="project" value="UniProtKB-KW"/>
</dbReference>
<dbReference type="GO" id="GO:0005886">
    <property type="term" value="C:plasma membrane"/>
    <property type="evidence" value="ECO:0007669"/>
    <property type="project" value="UniProtKB-SubCell"/>
</dbReference>
<feature type="region of interest" description="Disordered" evidence="9">
    <location>
        <begin position="150"/>
        <end position="207"/>
    </location>
</feature>
<keyword evidence="12" id="KW-1185">Reference proteome</keyword>
<evidence type="ECO:0000256" key="9">
    <source>
        <dbReference type="SAM" id="MobiDB-lite"/>
    </source>
</evidence>
<feature type="compositionally biased region" description="Polar residues" evidence="9">
    <location>
        <begin position="488"/>
        <end position="497"/>
    </location>
</feature>
<evidence type="ECO:0000313" key="11">
    <source>
        <dbReference type="EMBL" id="PIN09611.1"/>
    </source>
</evidence>
<evidence type="ECO:0000256" key="1">
    <source>
        <dbReference type="ARBA" id="ARBA00004413"/>
    </source>
</evidence>
<dbReference type="GO" id="GO:0090708">
    <property type="term" value="P:specification of plant organ axis polarity"/>
    <property type="evidence" value="ECO:0007669"/>
    <property type="project" value="UniProtKB-ARBA"/>
</dbReference>
<keyword evidence="2" id="KW-0217">Developmental protein</keyword>
<evidence type="ECO:0000256" key="7">
    <source>
        <dbReference type="ARBA" id="ARBA00024211"/>
    </source>
</evidence>
<comment type="similarity">
    <text evidence="7">Belongs to the SOSEKI family.</text>
</comment>
<proteinExistence type="inferred from homology"/>
<dbReference type="AlphaFoldDB" id="A0A2G9GWG0"/>
<keyword evidence="6" id="KW-0131">Cell cycle</keyword>
<accession>A0A2G9GWG0</accession>
<comment type="caution">
    <text evidence="11">The sequence shown here is derived from an EMBL/GenBank/DDBJ whole genome shotgun (WGS) entry which is preliminary data.</text>
</comment>
<protein>
    <recommendedName>
        <fullName evidence="10">SOSEKI DIX-like domain-containing protein</fullName>
    </recommendedName>
</protein>
<dbReference type="GO" id="GO:0051258">
    <property type="term" value="P:protein polymerization"/>
    <property type="evidence" value="ECO:0007669"/>
    <property type="project" value="UniProtKB-ARBA"/>
</dbReference>
<dbReference type="InterPro" id="IPR021182">
    <property type="entry name" value="SOK_magnoliopsida"/>
</dbReference>
<evidence type="ECO:0000313" key="12">
    <source>
        <dbReference type="Proteomes" id="UP000231279"/>
    </source>
</evidence>
<keyword evidence="3" id="KW-1003">Cell membrane</keyword>
<dbReference type="GO" id="GO:2000067">
    <property type="term" value="P:regulation of root morphogenesis"/>
    <property type="evidence" value="ECO:0007669"/>
    <property type="project" value="UniProtKB-ARBA"/>
</dbReference>
<feature type="compositionally biased region" description="Polar residues" evidence="9">
    <location>
        <begin position="260"/>
        <end position="272"/>
    </location>
</feature>
<dbReference type="EMBL" id="NKXS01003495">
    <property type="protein sequence ID" value="PIN09611.1"/>
    <property type="molecule type" value="Genomic_DNA"/>
</dbReference>
<dbReference type="PANTHER" id="PTHR31083:SF6">
    <property type="entry name" value="PROTEIN SOSEKI 3"/>
    <property type="match status" value="1"/>
</dbReference>
<evidence type="ECO:0000259" key="10">
    <source>
        <dbReference type="Pfam" id="PF06136"/>
    </source>
</evidence>
<dbReference type="OrthoDB" id="1280899at2759"/>
<name>A0A2G9GWG0_9LAMI</name>
<reference evidence="12" key="1">
    <citation type="journal article" date="2018" name="Gigascience">
        <title>Genome assembly of the Pink Ipe (Handroanthus impetiginosus, Bignoniaceae), a highly valued, ecologically keystone Neotropical timber forest tree.</title>
        <authorList>
            <person name="Silva-Junior O.B."/>
            <person name="Grattapaglia D."/>
            <person name="Novaes E."/>
            <person name="Collevatti R.G."/>
        </authorList>
    </citation>
    <scope>NUCLEOTIDE SEQUENCE [LARGE SCALE GENOMIC DNA]</scope>
    <source>
        <strain evidence="12">cv. UFG-1</strain>
    </source>
</reference>
<evidence type="ECO:0000256" key="2">
    <source>
        <dbReference type="ARBA" id="ARBA00022473"/>
    </source>
</evidence>
<comment type="subcellular location">
    <subcellularLocation>
        <location evidence="1">Cell membrane</location>
        <topology evidence="1">Peripheral membrane protein</topology>
        <orientation evidence="1">Cytoplasmic side</orientation>
    </subcellularLocation>
</comment>
<evidence type="ECO:0000256" key="3">
    <source>
        <dbReference type="ARBA" id="ARBA00022475"/>
    </source>
</evidence>
<organism evidence="11 12">
    <name type="scientific">Handroanthus impetiginosus</name>
    <dbReference type="NCBI Taxonomy" id="429701"/>
    <lineage>
        <taxon>Eukaryota</taxon>
        <taxon>Viridiplantae</taxon>
        <taxon>Streptophyta</taxon>
        <taxon>Embryophyta</taxon>
        <taxon>Tracheophyta</taxon>
        <taxon>Spermatophyta</taxon>
        <taxon>Magnoliopsida</taxon>
        <taxon>eudicotyledons</taxon>
        <taxon>Gunneridae</taxon>
        <taxon>Pentapetalae</taxon>
        <taxon>asterids</taxon>
        <taxon>lamiids</taxon>
        <taxon>Lamiales</taxon>
        <taxon>Bignoniaceae</taxon>
        <taxon>Crescentiina</taxon>
        <taxon>Tabebuia alliance</taxon>
        <taxon>Handroanthus</taxon>
    </lineage>
</organism>
<dbReference type="PIRSF" id="PIRSF031043">
    <property type="entry name" value="UCP031043"/>
    <property type="match status" value="1"/>
</dbReference>
<feature type="region of interest" description="Disordered" evidence="9">
    <location>
        <begin position="460"/>
        <end position="517"/>
    </location>
</feature>
<feature type="compositionally biased region" description="Low complexity" evidence="9">
    <location>
        <begin position="157"/>
        <end position="169"/>
    </location>
</feature>
<dbReference type="PANTHER" id="PTHR31083">
    <property type="entry name" value="UPSTREAM OF FLC PROTEIN (DUF966)"/>
    <property type="match status" value="1"/>
</dbReference>
<evidence type="ECO:0000256" key="4">
    <source>
        <dbReference type="ARBA" id="ARBA00022618"/>
    </source>
</evidence>
<keyword evidence="5" id="KW-0472">Membrane</keyword>
<dbReference type="InterPro" id="IPR010369">
    <property type="entry name" value="SOK"/>
</dbReference>
<dbReference type="STRING" id="429701.A0A2G9GWG0"/>
<feature type="compositionally biased region" description="Polar residues" evidence="9">
    <location>
        <begin position="190"/>
        <end position="207"/>
    </location>
</feature>
<feature type="region of interest" description="Disordered" evidence="9">
    <location>
        <begin position="249"/>
        <end position="299"/>
    </location>
</feature>